<evidence type="ECO:0000259" key="5">
    <source>
        <dbReference type="SMART" id="SM00470"/>
    </source>
</evidence>
<feature type="compositionally biased region" description="Basic and acidic residues" evidence="4">
    <location>
        <begin position="46"/>
        <end position="64"/>
    </location>
</feature>
<evidence type="ECO:0000256" key="2">
    <source>
        <dbReference type="ARBA" id="ARBA00022829"/>
    </source>
</evidence>
<dbReference type="PANTHER" id="PTHR33375">
    <property type="entry name" value="CHROMOSOME-PARTITIONING PROTEIN PARB-RELATED"/>
    <property type="match status" value="1"/>
</dbReference>
<proteinExistence type="inferred from homology"/>
<evidence type="ECO:0000256" key="4">
    <source>
        <dbReference type="SAM" id="MobiDB-lite"/>
    </source>
</evidence>
<keyword evidence="2" id="KW-0159">Chromosome partition</keyword>
<dbReference type="SMART" id="SM00470">
    <property type="entry name" value="ParB"/>
    <property type="match status" value="1"/>
</dbReference>
<dbReference type="SUPFAM" id="SSF110849">
    <property type="entry name" value="ParB/Sulfiredoxin"/>
    <property type="match status" value="1"/>
</dbReference>
<dbReference type="FunFam" id="1.10.10.2830:FF:000001">
    <property type="entry name" value="Chromosome partitioning protein ParB"/>
    <property type="match status" value="1"/>
</dbReference>
<dbReference type="FunFam" id="3.90.1530.30:FF:000001">
    <property type="entry name" value="Chromosome partitioning protein ParB"/>
    <property type="match status" value="1"/>
</dbReference>
<dbReference type="InterPro" id="IPR003115">
    <property type="entry name" value="ParB_N"/>
</dbReference>
<dbReference type="SUPFAM" id="SSF109709">
    <property type="entry name" value="KorB DNA-binding domain-like"/>
    <property type="match status" value="1"/>
</dbReference>
<dbReference type="Gene3D" id="1.10.10.2830">
    <property type="match status" value="1"/>
</dbReference>
<dbReference type="GO" id="GO:0007059">
    <property type="term" value="P:chromosome segregation"/>
    <property type="evidence" value="ECO:0007669"/>
    <property type="project" value="UniProtKB-KW"/>
</dbReference>
<sequence length="364" mass="40742">MPKKPKATGDCATCPFWKRKASPIKGKLIPGGTGKCTRPEGLCENPKPKDPHPGGNRPEEKEGGLRPQAPETTLQVSLKASPEVLLTLIYPNPGQPRKFFPREALEELALSIREQGLIEPLVVTPRDGKFMLVAGERRWRAAHLAGVEKVPVRVLEADDRQVAEMALVENIQRQDLTILEEARAFQGMLDSGYTREDLARKLGFKQVWRIDERLSLLNLSPRFQEALTNGVIGPSQAFEISRLADHGDQERVFQKIKAGELPTYNHLRRFVTAMVEAKKQVALFALPRKEDLEVVSRWEKVLDAVTGLIVKSFSPDDCQVLAKVYQGNTQVNLEKIDLIVKHLNLVKKAMLESASRQEVSRLIG</sequence>
<dbReference type="GO" id="GO:0003677">
    <property type="term" value="F:DNA binding"/>
    <property type="evidence" value="ECO:0007669"/>
    <property type="project" value="UniProtKB-KW"/>
</dbReference>
<dbReference type="InterPro" id="IPR041468">
    <property type="entry name" value="HTH_ParB/Spo0J"/>
</dbReference>
<dbReference type="GO" id="GO:0005694">
    <property type="term" value="C:chromosome"/>
    <property type="evidence" value="ECO:0007669"/>
    <property type="project" value="TreeGrafter"/>
</dbReference>
<evidence type="ECO:0000256" key="3">
    <source>
        <dbReference type="ARBA" id="ARBA00023125"/>
    </source>
</evidence>
<protein>
    <submittedName>
        <fullName evidence="6">ParB/RepB/Spo0J family partition protein</fullName>
    </submittedName>
</protein>
<dbReference type="Pfam" id="PF17762">
    <property type="entry name" value="HTH_ParB"/>
    <property type="match status" value="1"/>
</dbReference>
<dbReference type="EMBL" id="DSXI01000368">
    <property type="protein sequence ID" value="HGS05329.1"/>
    <property type="molecule type" value="Genomic_DNA"/>
</dbReference>
<accession>A0A7V4G8H1</accession>
<dbReference type="AlphaFoldDB" id="A0A7V4G8H1"/>
<evidence type="ECO:0000256" key="1">
    <source>
        <dbReference type="ARBA" id="ARBA00006295"/>
    </source>
</evidence>
<dbReference type="NCBIfam" id="TIGR00180">
    <property type="entry name" value="parB_part"/>
    <property type="match status" value="1"/>
</dbReference>
<comment type="caution">
    <text evidence="6">The sequence shown here is derived from an EMBL/GenBank/DDBJ whole genome shotgun (WGS) entry which is preliminary data.</text>
</comment>
<dbReference type="Gene3D" id="3.90.1530.30">
    <property type="match status" value="1"/>
</dbReference>
<feature type="region of interest" description="Disordered" evidence="4">
    <location>
        <begin position="26"/>
        <end position="68"/>
    </location>
</feature>
<gene>
    <name evidence="6" type="ORF">ENT08_06275</name>
</gene>
<dbReference type="InterPro" id="IPR036086">
    <property type="entry name" value="ParB/Sulfiredoxin_sf"/>
</dbReference>
<evidence type="ECO:0000313" key="6">
    <source>
        <dbReference type="EMBL" id="HGS05329.1"/>
    </source>
</evidence>
<organism evidence="6">
    <name type="scientific">Desulfobacca acetoxidans</name>
    <dbReference type="NCBI Taxonomy" id="60893"/>
    <lineage>
        <taxon>Bacteria</taxon>
        <taxon>Pseudomonadati</taxon>
        <taxon>Thermodesulfobacteriota</taxon>
        <taxon>Desulfobaccia</taxon>
        <taxon>Desulfobaccales</taxon>
        <taxon>Desulfobaccaceae</taxon>
        <taxon>Desulfobacca</taxon>
    </lineage>
</organism>
<dbReference type="InterPro" id="IPR050336">
    <property type="entry name" value="Chromosome_partition/occlusion"/>
</dbReference>
<dbReference type="Pfam" id="PF02195">
    <property type="entry name" value="ParB_N"/>
    <property type="match status" value="1"/>
</dbReference>
<comment type="similarity">
    <text evidence="1">Belongs to the ParB family.</text>
</comment>
<keyword evidence="3" id="KW-0238">DNA-binding</keyword>
<feature type="domain" description="ParB-like N-terminal" evidence="5">
    <location>
        <begin position="78"/>
        <end position="171"/>
    </location>
</feature>
<dbReference type="InterPro" id="IPR004437">
    <property type="entry name" value="ParB/RepB/Spo0J"/>
</dbReference>
<dbReference type="CDD" id="cd16393">
    <property type="entry name" value="SPO0J_N"/>
    <property type="match status" value="1"/>
</dbReference>
<reference evidence="6" key="1">
    <citation type="journal article" date="2020" name="mSystems">
        <title>Genome- and Community-Level Interaction Insights into Carbon Utilization and Element Cycling Functions of Hydrothermarchaeota in Hydrothermal Sediment.</title>
        <authorList>
            <person name="Zhou Z."/>
            <person name="Liu Y."/>
            <person name="Xu W."/>
            <person name="Pan J."/>
            <person name="Luo Z.H."/>
            <person name="Li M."/>
        </authorList>
    </citation>
    <scope>NUCLEOTIDE SEQUENCE [LARGE SCALE GENOMIC DNA]</scope>
    <source>
        <strain evidence="6">SpSt-548</strain>
    </source>
</reference>
<dbReference type="PANTHER" id="PTHR33375:SF1">
    <property type="entry name" value="CHROMOSOME-PARTITIONING PROTEIN PARB-RELATED"/>
    <property type="match status" value="1"/>
</dbReference>
<name>A0A7V4G8H1_9BACT</name>